<name>A0A286U877_9AGAM</name>
<keyword evidence="2" id="KW-1185">Reference proteome</keyword>
<reference evidence="1 2" key="1">
    <citation type="journal article" date="2017" name="Mol. Ecol.">
        <title>Comparative and population genomic landscape of Phellinus noxius: A hypervariable fungus causing root rot in trees.</title>
        <authorList>
            <person name="Chung C.L."/>
            <person name="Lee T.J."/>
            <person name="Akiba M."/>
            <person name="Lee H.H."/>
            <person name="Kuo T.H."/>
            <person name="Liu D."/>
            <person name="Ke H.M."/>
            <person name="Yokoi T."/>
            <person name="Roa M.B."/>
            <person name="Lu M.J."/>
            <person name="Chang Y.Y."/>
            <person name="Ann P.J."/>
            <person name="Tsai J.N."/>
            <person name="Chen C.Y."/>
            <person name="Tzean S.S."/>
            <person name="Ota Y."/>
            <person name="Hattori T."/>
            <person name="Sahashi N."/>
            <person name="Liou R.F."/>
            <person name="Kikuchi T."/>
            <person name="Tsai I.J."/>
        </authorList>
    </citation>
    <scope>NUCLEOTIDE SEQUENCE [LARGE SCALE GENOMIC DNA]</scope>
    <source>
        <strain evidence="1 2">FFPRI411160</strain>
    </source>
</reference>
<accession>A0A286U877</accession>
<dbReference type="Proteomes" id="UP000217199">
    <property type="component" value="Unassembled WGS sequence"/>
</dbReference>
<comment type="caution">
    <text evidence="1">The sequence shown here is derived from an EMBL/GenBank/DDBJ whole genome shotgun (WGS) entry which is preliminary data.</text>
</comment>
<evidence type="ECO:0000313" key="1">
    <source>
        <dbReference type="EMBL" id="PAV15803.1"/>
    </source>
</evidence>
<sequence length="69" mass="7916">MLFSGLMTHFVHFVEVYVVRLWWQFSLGFNFVSAGVNVSGVCSHVDFCWFGLMAFAVMSDGEYFNVSDF</sequence>
<protein>
    <submittedName>
        <fullName evidence="1">Uncharacterized protein</fullName>
    </submittedName>
</protein>
<evidence type="ECO:0000313" key="2">
    <source>
        <dbReference type="Proteomes" id="UP000217199"/>
    </source>
</evidence>
<proteinExistence type="predicted"/>
<dbReference type="EMBL" id="NBII01000009">
    <property type="protein sequence ID" value="PAV15803.1"/>
    <property type="molecule type" value="Genomic_DNA"/>
</dbReference>
<gene>
    <name evidence="1" type="ORF">PNOK_0866100</name>
</gene>
<dbReference type="InParanoid" id="A0A286U877"/>
<organism evidence="1 2">
    <name type="scientific">Pyrrhoderma noxium</name>
    <dbReference type="NCBI Taxonomy" id="2282107"/>
    <lineage>
        <taxon>Eukaryota</taxon>
        <taxon>Fungi</taxon>
        <taxon>Dikarya</taxon>
        <taxon>Basidiomycota</taxon>
        <taxon>Agaricomycotina</taxon>
        <taxon>Agaricomycetes</taxon>
        <taxon>Hymenochaetales</taxon>
        <taxon>Hymenochaetaceae</taxon>
        <taxon>Pyrrhoderma</taxon>
    </lineage>
</organism>
<dbReference type="AlphaFoldDB" id="A0A286U877"/>